<accession>A0ACD4NVM7</accession>
<protein>
    <submittedName>
        <fullName evidence="1">SRPBCC domain-containing protein</fullName>
    </submittedName>
</protein>
<name>A0ACD4NVM7_9HYPH</name>
<evidence type="ECO:0000313" key="1">
    <source>
        <dbReference type="EMBL" id="WAJ30899.1"/>
    </source>
</evidence>
<dbReference type="Proteomes" id="UP001163223">
    <property type="component" value="Chromosome"/>
</dbReference>
<reference evidence="1" key="1">
    <citation type="submission" date="2022-11" db="EMBL/GenBank/DDBJ databases">
        <title>beta-Carotene-producing bacterium, Jeongeuplla avenae sp. nov., alleviates the salt stress of Arabidopsis seedlings.</title>
        <authorList>
            <person name="Jiang L."/>
            <person name="Lee J."/>
        </authorList>
    </citation>
    <scope>NUCLEOTIDE SEQUENCE</scope>
    <source>
        <strain evidence="1">DY_R2A_6</strain>
    </source>
</reference>
<proteinExistence type="predicted"/>
<organism evidence="1 2">
    <name type="scientific">Antarcticirhabdus aurantiaca</name>
    <dbReference type="NCBI Taxonomy" id="2606717"/>
    <lineage>
        <taxon>Bacteria</taxon>
        <taxon>Pseudomonadati</taxon>
        <taxon>Pseudomonadota</taxon>
        <taxon>Alphaproteobacteria</taxon>
        <taxon>Hyphomicrobiales</taxon>
        <taxon>Aurantimonadaceae</taxon>
        <taxon>Antarcticirhabdus</taxon>
    </lineage>
</organism>
<evidence type="ECO:0000313" key="2">
    <source>
        <dbReference type="Proteomes" id="UP001163223"/>
    </source>
</evidence>
<gene>
    <name evidence="1" type="ORF">OXU80_12125</name>
</gene>
<keyword evidence="2" id="KW-1185">Reference proteome</keyword>
<sequence length="152" mass="17231">MTAEAGEVLVIVQQVEGAPEDIWGCLTNPDCFKHWWHEHVHFDARLDGHFVEPWRDPTGQNKVTRAQVTAYHPPVGFVMVWADEDWTFDTVVSVSLKPVDGGTEVTVEHQGWHLAPEAARGELMQQHRDGWSRHLASLAAHANEHHARRKGH</sequence>
<dbReference type="EMBL" id="CP113520">
    <property type="protein sequence ID" value="WAJ30899.1"/>
    <property type="molecule type" value="Genomic_DNA"/>
</dbReference>